<evidence type="ECO:0000313" key="9">
    <source>
        <dbReference type="EMBL" id="GBM99007.1"/>
    </source>
</evidence>
<sequence length="224" mass="25508">MFDVPGIRSLFTSEMMFLLQLLFSALLVFSQSSAEESNQIENTTLLLVQAVLRHGERAPLFIYKNDPNKADFWPGGLSKLTRFGKRHHYATGKFLRSMYKDFLTTDPKEVCANSSSQDRCLRGAAVTVAALYEPEGIWKFEDNLNWQPIPVYYLPKDEDKYLTTDSPCPLGFEEIARVCYSEEMLELAKKHQKMLEDVSNYTGMDVSEGFNALGLYDTLLVEVS</sequence>
<evidence type="ECO:0000256" key="6">
    <source>
        <dbReference type="ARBA" id="ARBA00023157"/>
    </source>
</evidence>
<keyword evidence="4 8" id="KW-0732">Signal</keyword>
<dbReference type="InterPro" id="IPR000560">
    <property type="entry name" value="His_Pase_clade-2"/>
</dbReference>
<feature type="chain" id="PRO_5021224626" description="acid phosphatase" evidence="8">
    <location>
        <begin position="35"/>
        <end position="224"/>
    </location>
</feature>
<keyword evidence="5" id="KW-0378">Hydrolase</keyword>
<dbReference type="PANTHER" id="PTHR11567:SF211">
    <property type="entry name" value="PROSTATIC ACID PHOSPHATASE"/>
    <property type="match status" value="1"/>
</dbReference>
<dbReference type="Gene3D" id="3.40.50.1240">
    <property type="entry name" value="Phosphoglycerate mutase-like"/>
    <property type="match status" value="1"/>
</dbReference>
<keyword evidence="7" id="KW-0325">Glycoprotein</keyword>
<accession>A0A4Y2K9P3</accession>
<gene>
    <name evidence="9" type="primary">acp4_8</name>
    <name evidence="9" type="ORF">AVEN_212511_1</name>
</gene>
<dbReference type="OrthoDB" id="6425998at2759"/>
<evidence type="ECO:0000256" key="2">
    <source>
        <dbReference type="ARBA" id="ARBA00005375"/>
    </source>
</evidence>
<comment type="catalytic activity">
    <reaction evidence="1">
        <text>a phosphate monoester + H2O = an alcohol + phosphate</text>
        <dbReference type="Rhea" id="RHEA:15017"/>
        <dbReference type="ChEBI" id="CHEBI:15377"/>
        <dbReference type="ChEBI" id="CHEBI:30879"/>
        <dbReference type="ChEBI" id="CHEBI:43474"/>
        <dbReference type="ChEBI" id="CHEBI:67140"/>
        <dbReference type="EC" id="3.1.3.2"/>
    </reaction>
</comment>
<evidence type="ECO:0000256" key="4">
    <source>
        <dbReference type="ARBA" id="ARBA00022729"/>
    </source>
</evidence>
<dbReference type="EMBL" id="BGPR01004379">
    <property type="protein sequence ID" value="GBM99007.1"/>
    <property type="molecule type" value="Genomic_DNA"/>
</dbReference>
<evidence type="ECO:0000256" key="7">
    <source>
        <dbReference type="ARBA" id="ARBA00023180"/>
    </source>
</evidence>
<reference evidence="9 10" key="1">
    <citation type="journal article" date="2019" name="Sci. Rep.">
        <title>Orb-weaving spider Araneus ventricosus genome elucidates the spidroin gene catalogue.</title>
        <authorList>
            <person name="Kono N."/>
            <person name="Nakamura H."/>
            <person name="Ohtoshi R."/>
            <person name="Moran D.A.P."/>
            <person name="Shinohara A."/>
            <person name="Yoshida Y."/>
            <person name="Fujiwara M."/>
            <person name="Mori M."/>
            <person name="Tomita M."/>
            <person name="Arakawa K."/>
        </authorList>
    </citation>
    <scope>NUCLEOTIDE SEQUENCE [LARGE SCALE GENOMIC DNA]</scope>
</reference>
<protein>
    <recommendedName>
        <fullName evidence="3">acid phosphatase</fullName>
        <ecNumber evidence="3">3.1.3.2</ecNumber>
    </recommendedName>
</protein>
<keyword evidence="10" id="KW-1185">Reference proteome</keyword>
<keyword evidence="6" id="KW-1015">Disulfide bond</keyword>
<evidence type="ECO:0000256" key="3">
    <source>
        <dbReference type="ARBA" id="ARBA00012646"/>
    </source>
</evidence>
<feature type="signal peptide" evidence="8">
    <location>
        <begin position="1"/>
        <end position="34"/>
    </location>
</feature>
<dbReference type="InterPro" id="IPR033379">
    <property type="entry name" value="Acid_Pase_AS"/>
</dbReference>
<proteinExistence type="inferred from homology"/>
<evidence type="ECO:0000256" key="1">
    <source>
        <dbReference type="ARBA" id="ARBA00000032"/>
    </source>
</evidence>
<dbReference type="PANTHER" id="PTHR11567">
    <property type="entry name" value="ACID PHOSPHATASE-RELATED"/>
    <property type="match status" value="1"/>
</dbReference>
<comment type="caution">
    <text evidence="9">The sequence shown here is derived from an EMBL/GenBank/DDBJ whole genome shotgun (WGS) entry which is preliminary data.</text>
</comment>
<evidence type="ECO:0000256" key="8">
    <source>
        <dbReference type="SAM" id="SignalP"/>
    </source>
</evidence>
<dbReference type="Pfam" id="PF00328">
    <property type="entry name" value="His_Phos_2"/>
    <property type="match status" value="1"/>
</dbReference>
<dbReference type="CDD" id="cd07061">
    <property type="entry name" value="HP_HAP_like"/>
    <property type="match status" value="1"/>
</dbReference>
<name>A0A4Y2K9P3_ARAVE</name>
<dbReference type="EC" id="3.1.3.2" evidence="3"/>
<dbReference type="SUPFAM" id="SSF53254">
    <property type="entry name" value="Phosphoglycerate mutase-like"/>
    <property type="match status" value="1"/>
</dbReference>
<organism evidence="9 10">
    <name type="scientific">Araneus ventricosus</name>
    <name type="common">Orbweaver spider</name>
    <name type="synonym">Epeira ventricosa</name>
    <dbReference type="NCBI Taxonomy" id="182803"/>
    <lineage>
        <taxon>Eukaryota</taxon>
        <taxon>Metazoa</taxon>
        <taxon>Ecdysozoa</taxon>
        <taxon>Arthropoda</taxon>
        <taxon>Chelicerata</taxon>
        <taxon>Arachnida</taxon>
        <taxon>Araneae</taxon>
        <taxon>Araneomorphae</taxon>
        <taxon>Entelegynae</taxon>
        <taxon>Araneoidea</taxon>
        <taxon>Araneidae</taxon>
        <taxon>Araneus</taxon>
    </lineage>
</organism>
<dbReference type="AlphaFoldDB" id="A0A4Y2K9P3"/>
<dbReference type="PROSITE" id="PS00616">
    <property type="entry name" value="HIS_ACID_PHOSPHAT_1"/>
    <property type="match status" value="1"/>
</dbReference>
<dbReference type="Proteomes" id="UP000499080">
    <property type="component" value="Unassembled WGS sequence"/>
</dbReference>
<dbReference type="InterPro" id="IPR050645">
    <property type="entry name" value="Histidine_acid_phosphatase"/>
</dbReference>
<dbReference type="InterPro" id="IPR029033">
    <property type="entry name" value="His_PPase_superfam"/>
</dbReference>
<dbReference type="GO" id="GO:0003993">
    <property type="term" value="F:acid phosphatase activity"/>
    <property type="evidence" value="ECO:0007669"/>
    <property type="project" value="UniProtKB-EC"/>
</dbReference>
<evidence type="ECO:0000313" key="10">
    <source>
        <dbReference type="Proteomes" id="UP000499080"/>
    </source>
</evidence>
<evidence type="ECO:0000256" key="5">
    <source>
        <dbReference type="ARBA" id="ARBA00022801"/>
    </source>
</evidence>
<comment type="similarity">
    <text evidence="2">Belongs to the histidine acid phosphatase family.</text>
</comment>